<dbReference type="PANTHER" id="PTHR35218">
    <property type="entry name" value="RNASE H DOMAIN-CONTAINING PROTEIN"/>
    <property type="match status" value="1"/>
</dbReference>
<dbReference type="InParanoid" id="A0A1Q3D478"/>
<dbReference type="OrthoDB" id="1742140at2759"/>
<protein>
    <submittedName>
        <fullName evidence="1">Exo_endo_phos domain-containing protein</fullName>
    </submittedName>
</protein>
<evidence type="ECO:0000313" key="1">
    <source>
        <dbReference type="EMBL" id="GAV87211.1"/>
    </source>
</evidence>
<dbReference type="PANTHER" id="PTHR35218:SF7">
    <property type="entry name" value="ENDONUCLEASE_EXONUCLEASE_PHOSPHATASE"/>
    <property type="match status" value="1"/>
</dbReference>
<comment type="caution">
    <text evidence="1">The sequence shown here is derived from an EMBL/GenBank/DDBJ whole genome shotgun (WGS) entry which is preliminary data.</text>
</comment>
<gene>
    <name evidence="1" type="ORF">CFOL_v3_30637</name>
</gene>
<accession>A0A1Q3D478</accession>
<dbReference type="InterPro" id="IPR036691">
    <property type="entry name" value="Endo/exonu/phosph_ase_sf"/>
</dbReference>
<evidence type="ECO:0000313" key="2">
    <source>
        <dbReference type="Proteomes" id="UP000187406"/>
    </source>
</evidence>
<dbReference type="EMBL" id="BDDD01004223">
    <property type="protein sequence ID" value="GAV87211.1"/>
    <property type="molecule type" value="Genomic_DNA"/>
</dbReference>
<keyword evidence="2" id="KW-1185">Reference proteome</keyword>
<dbReference type="AlphaFoldDB" id="A0A1Q3D478"/>
<dbReference type="SUPFAM" id="SSF56219">
    <property type="entry name" value="DNase I-like"/>
    <property type="match status" value="1"/>
</dbReference>
<sequence>MGMLETRVRRGNKDRVAIGLPIGWRSVTNHAHSLLGKIWVMWNPSSVQFAVLDTSHQAIHGKLSFEETEIYESIVYGSCGYRERRDLWGNLIHHSSRFFGSPWVIMGDFNVSHYPSEHSGERLLSSSHMIEFEQCIRKCEIEDLRQTGHFFS</sequence>
<dbReference type="Gene3D" id="3.60.10.10">
    <property type="entry name" value="Endonuclease/exonuclease/phosphatase"/>
    <property type="match status" value="1"/>
</dbReference>
<name>A0A1Q3D478_CEPFO</name>
<proteinExistence type="predicted"/>
<reference evidence="2" key="1">
    <citation type="submission" date="2016-04" db="EMBL/GenBank/DDBJ databases">
        <title>Cephalotus genome sequencing.</title>
        <authorList>
            <person name="Fukushima K."/>
            <person name="Hasebe M."/>
            <person name="Fang X."/>
        </authorList>
    </citation>
    <scope>NUCLEOTIDE SEQUENCE [LARGE SCALE GENOMIC DNA]</scope>
    <source>
        <strain evidence="2">cv. St1</strain>
    </source>
</reference>
<organism evidence="1 2">
    <name type="scientific">Cephalotus follicularis</name>
    <name type="common">Albany pitcher plant</name>
    <dbReference type="NCBI Taxonomy" id="3775"/>
    <lineage>
        <taxon>Eukaryota</taxon>
        <taxon>Viridiplantae</taxon>
        <taxon>Streptophyta</taxon>
        <taxon>Embryophyta</taxon>
        <taxon>Tracheophyta</taxon>
        <taxon>Spermatophyta</taxon>
        <taxon>Magnoliopsida</taxon>
        <taxon>eudicotyledons</taxon>
        <taxon>Gunneridae</taxon>
        <taxon>Pentapetalae</taxon>
        <taxon>rosids</taxon>
        <taxon>fabids</taxon>
        <taxon>Oxalidales</taxon>
        <taxon>Cephalotaceae</taxon>
        <taxon>Cephalotus</taxon>
    </lineage>
</organism>
<dbReference type="Proteomes" id="UP000187406">
    <property type="component" value="Unassembled WGS sequence"/>
</dbReference>